<sequence>MSSVSLYPNIATVTDGHNYDITQVLEGIRTGKWKKETEVVRAQETETEKRRYKKLLPYITVSGTFSKRCEAGLIQHSGLICLDIDGDKNPGVDLLGKREEIAADVFTYVMFVSTGGNGLAVICKTPTDNHDARFRGLVRHYEREYGINIDSLPDVSRPRFVSYDPNLYLNTESEVFTEKYVPEKKAHTPVSYPAPTTPASFGHAALHTAVRKVLEAVDGTKHKTLNTMAFLCGGYVATGLLSEQEVIDALEGAIGSRGNVESMKEAQRTIRVAVRDGQKKPILPEPLEYAARTGRRHGDTQEVVVSRIVASNGGNTAAIAQAVQEIYLEKEHKIEAFWSVDYDEKKDTYKLMLSRVKYTAFLEEAGFRKYRVGEGCIFVQVANNVVKRVVRDQIKDYVIGYLNALPFEFDNIFRSQLIDQIQREHRQFFEEGILEFLKELPDNFLRDTKLKSYFFFTNGYVEVSKDTTVLLEYNSLPGLIWEKQIVPRELSLMDADEVNDECDFYRFLFNISGENPDRLATLLTAVGYLLHGYKAPANPKVICLVDEAISDTPSGGTGKSLVFEAIGHMREMVRLDGKNIDFKQQFALQEISESTRVVFFDDWDGKRLSFERLFVMATGEMKIDKKFVGVSAIPYARSPKIGLATNDMVGGEGDSNARRKFEVEVAPYYSKELSPAEDFGHEFFNDWNEAEWNLFDNLMLGCCKLFLKVGLKAAAPINLQRRKLLQATNPEFAEFCDGLTRDFPHRKDLAYDEFIQTFGFDSKQLTQIKFSKWLKTYASLTGLEYSDWQNQSAGADFKKYFFTLNNLRT</sequence>
<dbReference type="AlphaFoldDB" id="A0A839GKH5"/>
<dbReference type="RefSeq" id="WP_182511863.1">
    <property type="nucleotide sequence ID" value="NZ_JACJIQ010000002.1"/>
</dbReference>
<evidence type="ECO:0000259" key="1">
    <source>
        <dbReference type="Pfam" id="PF08800"/>
    </source>
</evidence>
<protein>
    <recommendedName>
        <fullName evidence="1">BT4734-like N-terminal domain-containing protein</fullName>
    </recommendedName>
</protein>
<feature type="domain" description="BT4734-like N-terminal" evidence="1">
    <location>
        <begin position="52"/>
        <end position="168"/>
    </location>
</feature>
<organism evidence="2 3">
    <name type="scientific">Rufibacter quisquiliarum</name>
    <dbReference type="NCBI Taxonomy" id="1549639"/>
    <lineage>
        <taxon>Bacteria</taxon>
        <taxon>Pseudomonadati</taxon>
        <taxon>Bacteroidota</taxon>
        <taxon>Cytophagia</taxon>
        <taxon>Cytophagales</taxon>
        <taxon>Hymenobacteraceae</taxon>
        <taxon>Rufibacter</taxon>
    </lineage>
</organism>
<reference evidence="2 3" key="1">
    <citation type="submission" date="2020-08" db="EMBL/GenBank/DDBJ databases">
        <title>Genomic Encyclopedia of Type Strains, Phase IV (KMG-IV): sequencing the most valuable type-strain genomes for metagenomic binning, comparative biology and taxonomic classification.</title>
        <authorList>
            <person name="Goeker M."/>
        </authorList>
    </citation>
    <scope>NUCLEOTIDE SEQUENCE [LARGE SCALE GENOMIC DNA]</scope>
    <source>
        <strain evidence="2 3">DSM 29854</strain>
    </source>
</reference>
<evidence type="ECO:0000313" key="3">
    <source>
        <dbReference type="Proteomes" id="UP000563094"/>
    </source>
</evidence>
<accession>A0A839GKH5</accession>
<dbReference type="Pfam" id="PF08800">
    <property type="entry name" value="BT4734-like_N"/>
    <property type="match status" value="1"/>
</dbReference>
<dbReference type="EMBL" id="JACJIQ010000002">
    <property type="protein sequence ID" value="MBA9076095.1"/>
    <property type="molecule type" value="Genomic_DNA"/>
</dbReference>
<dbReference type="Proteomes" id="UP000563094">
    <property type="component" value="Unassembled WGS sequence"/>
</dbReference>
<dbReference type="InterPro" id="IPR014907">
    <property type="entry name" value="BT4734-like_N"/>
</dbReference>
<evidence type="ECO:0000313" key="2">
    <source>
        <dbReference type="EMBL" id="MBA9076095.1"/>
    </source>
</evidence>
<gene>
    <name evidence="2" type="ORF">FHS90_000797</name>
</gene>
<comment type="caution">
    <text evidence="2">The sequence shown here is derived from an EMBL/GenBank/DDBJ whole genome shotgun (WGS) entry which is preliminary data.</text>
</comment>
<name>A0A839GKH5_9BACT</name>
<keyword evidence="3" id="KW-1185">Reference proteome</keyword>
<proteinExistence type="predicted"/>